<keyword evidence="8" id="KW-1185">Reference proteome</keyword>
<evidence type="ECO:0000259" key="6">
    <source>
        <dbReference type="PROSITE" id="PS50110"/>
    </source>
</evidence>
<organism evidence="7 8">
    <name type="scientific">Desulfolithobacter dissulfuricans</name>
    <dbReference type="NCBI Taxonomy" id="2795293"/>
    <lineage>
        <taxon>Bacteria</taxon>
        <taxon>Pseudomonadati</taxon>
        <taxon>Thermodesulfobacteriota</taxon>
        <taxon>Desulfobulbia</taxon>
        <taxon>Desulfobulbales</taxon>
        <taxon>Desulfobulbaceae</taxon>
        <taxon>Desulfolithobacter</taxon>
    </lineage>
</organism>
<evidence type="ECO:0000256" key="3">
    <source>
        <dbReference type="ARBA" id="ARBA00022553"/>
    </source>
</evidence>
<dbReference type="KEGG" id="ddu:GF1_12700"/>
<dbReference type="Pfam" id="PF02518">
    <property type="entry name" value="HATPase_c"/>
    <property type="match status" value="1"/>
</dbReference>
<dbReference type="Pfam" id="PF00072">
    <property type="entry name" value="Response_reg"/>
    <property type="match status" value="1"/>
</dbReference>
<dbReference type="PROSITE" id="PS50109">
    <property type="entry name" value="HIS_KIN"/>
    <property type="match status" value="1"/>
</dbReference>
<dbReference type="PROSITE" id="PS50110">
    <property type="entry name" value="RESPONSE_REGULATORY"/>
    <property type="match status" value="1"/>
</dbReference>
<dbReference type="SUPFAM" id="SSF52172">
    <property type="entry name" value="CheY-like"/>
    <property type="match status" value="1"/>
</dbReference>
<keyword evidence="3 4" id="KW-0597">Phosphoprotein</keyword>
<dbReference type="InterPro" id="IPR001789">
    <property type="entry name" value="Sig_transdc_resp-reg_receiver"/>
</dbReference>
<evidence type="ECO:0000259" key="5">
    <source>
        <dbReference type="PROSITE" id="PS50109"/>
    </source>
</evidence>
<feature type="modified residue" description="4-aspartylphosphate" evidence="4">
    <location>
        <position position="113"/>
    </location>
</feature>
<dbReference type="EC" id="2.7.13.3" evidence="2"/>
<dbReference type="Proteomes" id="UP001063350">
    <property type="component" value="Chromosome"/>
</dbReference>
<dbReference type="GO" id="GO:0004673">
    <property type="term" value="F:protein histidine kinase activity"/>
    <property type="evidence" value="ECO:0007669"/>
    <property type="project" value="UniProtKB-EC"/>
</dbReference>
<comment type="catalytic activity">
    <reaction evidence="1">
        <text>ATP + protein L-histidine = ADP + protein N-phospho-L-histidine.</text>
        <dbReference type="EC" id="2.7.13.3"/>
    </reaction>
</comment>
<dbReference type="RefSeq" id="WP_267928780.1">
    <property type="nucleotide sequence ID" value="NZ_AP024233.1"/>
</dbReference>
<dbReference type="GO" id="GO:0000160">
    <property type="term" value="P:phosphorelay signal transduction system"/>
    <property type="evidence" value="ECO:0007669"/>
    <property type="project" value="InterPro"/>
</dbReference>
<dbReference type="CDD" id="cd00156">
    <property type="entry name" value="REC"/>
    <property type="match status" value="1"/>
</dbReference>
<dbReference type="PANTHER" id="PTHR44591">
    <property type="entry name" value="STRESS RESPONSE REGULATOR PROTEIN 1"/>
    <property type="match status" value="1"/>
</dbReference>
<feature type="domain" description="Histidine kinase" evidence="5">
    <location>
        <begin position="1"/>
        <end position="43"/>
    </location>
</feature>
<evidence type="ECO:0000256" key="1">
    <source>
        <dbReference type="ARBA" id="ARBA00000085"/>
    </source>
</evidence>
<dbReference type="PANTHER" id="PTHR44591:SF3">
    <property type="entry name" value="RESPONSE REGULATORY DOMAIN-CONTAINING PROTEIN"/>
    <property type="match status" value="1"/>
</dbReference>
<dbReference type="InterPro" id="IPR003594">
    <property type="entry name" value="HATPase_dom"/>
</dbReference>
<dbReference type="PRINTS" id="PR00344">
    <property type="entry name" value="BCTRLSENSOR"/>
</dbReference>
<dbReference type="InterPro" id="IPR005467">
    <property type="entry name" value="His_kinase_dom"/>
</dbReference>
<reference evidence="7" key="1">
    <citation type="submission" date="2020-12" db="EMBL/GenBank/DDBJ databases">
        <title>Desulfobium dissulfuricans gen. nov., sp. nov., a novel mesophilic, sulfate-reducing bacterium isolated from a deep-sea hydrothermal vent.</title>
        <authorList>
            <person name="Hashimoto Y."/>
            <person name="Tame A."/>
            <person name="Sawayama S."/>
            <person name="Miyazaki J."/>
            <person name="Takai K."/>
            <person name="Nakagawa S."/>
        </authorList>
    </citation>
    <scope>NUCLEOTIDE SEQUENCE</scope>
    <source>
        <strain evidence="7">GF1</strain>
    </source>
</reference>
<evidence type="ECO:0000256" key="4">
    <source>
        <dbReference type="PROSITE-ProRule" id="PRU00169"/>
    </source>
</evidence>
<dbReference type="Gene3D" id="3.40.50.2300">
    <property type="match status" value="1"/>
</dbReference>
<dbReference type="InterPro" id="IPR011006">
    <property type="entry name" value="CheY-like_superfamily"/>
</dbReference>
<evidence type="ECO:0000313" key="7">
    <source>
        <dbReference type="EMBL" id="BCO08894.1"/>
    </source>
</evidence>
<dbReference type="InterPro" id="IPR004358">
    <property type="entry name" value="Sig_transdc_His_kin-like_C"/>
</dbReference>
<dbReference type="CDD" id="cd00075">
    <property type="entry name" value="HATPase"/>
    <property type="match status" value="1"/>
</dbReference>
<dbReference type="AlphaFoldDB" id="A0A915TZZ0"/>
<proteinExistence type="predicted"/>
<sequence length="185" mass="20030">MGKSGTGLGLTIVWNTVQDHGGDITVESNENGTTFTLYFPATRAKAGPRKEESADDSLRGNGNQILVVDDEAQQRDIAGQLLESLGYRVLTASSGEEALTVIEEQDVDLVLLDMIMDPGMNGRQCYEQMLSRKPDLKAVIASGFSESEEVKKALALGASAFIRKPYTMMQLGKVIRTALKSRTTA</sequence>
<evidence type="ECO:0000313" key="8">
    <source>
        <dbReference type="Proteomes" id="UP001063350"/>
    </source>
</evidence>
<dbReference type="InterPro" id="IPR036890">
    <property type="entry name" value="HATPase_C_sf"/>
</dbReference>
<dbReference type="Gene3D" id="3.30.565.10">
    <property type="entry name" value="Histidine kinase-like ATPase, C-terminal domain"/>
    <property type="match status" value="1"/>
</dbReference>
<name>A0A915TZZ0_9BACT</name>
<evidence type="ECO:0000256" key="2">
    <source>
        <dbReference type="ARBA" id="ARBA00012438"/>
    </source>
</evidence>
<feature type="domain" description="Response regulatory" evidence="6">
    <location>
        <begin position="64"/>
        <end position="179"/>
    </location>
</feature>
<accession>A0A915TZZ0</accession>
<gene>
    <name evidence="7" type="ORF">GF1_12700</name>
</gene>
<dbReference type="SMART" id="SM00448">
    <property type="entry name" value="REC"/>
    <property type="match status" value="1"/>
</dbReference>
<dbReference type="EMBL" id="AP024233">
    <property type="protein sequence ID" value="BCO08894.1"/>
    <property type="molecule type" value="Genomic_DNA"/>
</dbReference>
<dbReference type="SUPFAM" id="SSF55874">
    <property type="entry name" value="ATPase domain of HSP90 chaperone/DNA topoisomerase II/histidine kinase"/>
    <property type="match status" value="1"/>
</dbReference>
<dbReference type="InterPro" id="IPR050595">
    <property type="entry name" value="Bact_response_regulator"/>
</dbReference>
<protein>
    <recommendedName>
        <fullName evidence="2">histidine kinase</fullName>
        <ecNumber evidence="2">2.7.13.3</ecNumber>
    </recommendedName>
</protein>